<evidence type="ECO:0000313" key="9">
    <source>
        <dbReference type="EMBL" id="MBL0744623.1"/>
    </source>
</evidence>
<dbReference type="PROSITE" id="PS51257">
    <property type="entry name" value="PROKAR_LIPOPROTEIN"/>
    <property type="match status" value="1"/>
</dbReference>
<evidence type="ECO:0000256" key="2">
    <source>
        <dbReference type="ARBA" id="ARBA00022475"/>
    </source>
</evidence>
<feature type="transmembrane region" description="Helical" evidence="6">
    <location>
        <begin position="711"/>
        <end position="734"/>
    </location>
</feature>
<comment type="caution">
    <text evidence="9">The sequence shown here is derived from an EMBL/GenBank/DDBJ whole genome shotgun (WGS) entry which is preliminary data.</text>
</comment>
<dbReference type="RefSeq" id="WP_202014349.1">
    <property type="nucleotide sequence ID" value="NZ_JAERRB010000011.1"/>
</dbReference>
<keyword evidence="2" id="KW-1003">Cell membrane</keyword>
<dbReference type="Pfam" id="PF12704">
    <property type="entry name" value="MacB_PCD"/>
    <property type="match status" value="2"/>
</dbReference>
<organism evidence="9 10">
    <name type="scientific">Chryseolinea lacunae</name>
    <dbReference type="NCBI Taxonomy" id="2801331"/>
    <lineage>
        <taxon>Bacteria</taxon>
        <taxon>Pseudomonadati</taxon>
        <taxon>Bacteroidota</taxon>
        <taxon>Cytophagia</taxon>
        <taxon>Cytophagales</taxon>
        <taxon>Fulvivirgaceae</taxon>
        <taxon>Chryseolinea</taxon>
    </lineage>
</organism>
<name>A0ABS1KZC4_9BACT</name>
<feature type="domain" description="MacB-like periplasmic core" evidence="8">
    <location>
        <begin position="21"/>
        <end position="243"/>
    </location>
</feature>
<proteinExistence type="predicted"/>
<feature type="transmembrane region" description="Helical" evidence="6">
    <location>
        <begin position="286"/>
        <end position="305"/>
    </location>
</feature>
<evidence type="ECO:0000256" key="6">
    <source>
        <dbReference type="SAM" id="Phobius"/>
    </source>
</evidence>
<keyword evidence="5 6" id="KW-0472">Membrane</keyword>
<gene>
    <name evidence="9" type="ORF">JI741_25545</name>
</gene>
<feature type="domain" description="ABC3 transporter permease C-terminal" evidence="7">
    <location>
        <begin position="289"/>
        <end position="403"/>
    </location>
</feature>
<evidence type="ECO:0000256" key="5">
    <source>
        <dbReference type="ARBA" id="ARBA00023136"/>
    </source>
</evidence>
<accession>A0ABS1KZC4</accession>
<comment type="subcellular location">
    <subcellularLocation>
        <location evidence="1">Cell membrane</location>
        <topology evidence="1">Multi-pass membrane protein</topology>
    </subcellularLocation>
</comment>
<evidence type="ECO:0000313" key="10">
    <source>
        <dbReference type="Proteomes" id="UP000613030"/>
    </source>
</evidence>
<evidence type="ECO:0000256" key="3">
    <source>
        <dbReference type="ARBA" id="ARBA00022692"/>
    </source>
</evidence>
<feature type="transmembrane region" description="Helical" evidence="6">
    <location>
        <begin position="377"/>
        <end position="399"/>
    </location>
</feature>
<dbReference type="InterPro" id="IPR050250">
    <property type="entry name" value="Macrolide_Exporter_MacB"/>
</dbReference>
<dbReference type="PANTHER" id="PTHR30572">
    <property type="entry name" value="MEMBRANE COMPONENT OF TRANSPORTER-RELATED"/>
    <property type="match status" value="1"/>
</dbReference>
<evidence type="ECO:0000259" key="7">
    <source>
        <dbReference type="Pfam" id="PF02687"/>
    </source>
</evidence>
<reference evidence="9 10" key="1">
    <citation type="submission" date="2021-01" db="EMBL/GenBank/DDBJ databases">
        <title>Chryseolinea sp. Jin1 Genome sequencing and assembly.</title>
        <authorList>
            <person name="Kim I."/>
        </authorList>
    </citation>
    <scope>NUCLEOTIDE SEQUENCE [LARGE SCALE GENOMIC DNA]</scope>
    <source>
        <strain evidence="9 10">Jin1</strain>
    </source>
</reference>
<dbReference type="InterPro" id="IPR025857">
    <property type="entry name" value="MacB_PCD"/>
</dbReference>
<dbReference type="PANTHER" id="PTHR30572:SF18">
    <property type="entry name" value="ABC-TYPE MACROLIDE FAMILY EXPORT SYSTEM PERMEASE COMPONENT 2"/>
    <property type="match status" value="1"/>
</dbReference>
<feature type="domain" description="MacB-like periplasmic core" evidence="8">
    <location>
        <begin position="431"/>
        <end position="595"/>
    </location>
</feature>
<keyword evidence="10" id="KW-1185">Reference proteome</keyword>
<keyword evidence="4 6" id="KW-1133">Transmembrane helix</keyword>
<feature type="transmembrane region" description="Helical" evidence="6">
    <location>
        <begin position="334"/>
        <end position="357"/>
    </location>
</feature>
<dbReference type="Proteomes" id="UP000613030">
    <property type="component" value="Unassembled WGS sequence"/>
</dbReference>
<feature type="transmembrane region" description="Helical" evidence="6">
    <location>
        <begin position="20"/>
        <end position="41"/>
    </location>
</feature>
<protein>
    <submittedName>
        <fullName evidence="9">ABC transporter permease</fullName>
    </submittedName>
</protein>
<feature type="transmembrane region" description="Helical" evidence="6">
    <location>
        <begin position="670"/>
        <end position="691"/>
    </location>
</feature>
<dbReference type="EMBL" id="JAERRB010000011">
    <property type="protein sequence ID" value="MBL0744623.1"/>
    <property type="molecule type" value="Genomic_DNA"/>
</dbReference>
<dbReference type="Pfam" id="PF02687">
    <property type="entry name" value="FtsX"/>
    <property type="match status" value="2"/>
</dbReference>
<evidence type="ECO:0000256" key="1">
    <source>
        <dbReference type="ARBA" id="ARBA00004651"/>
    </source>
</evidence>
<feature type="transmembrane region" description="Helical" evidence="6">
    <location>
        <begin position="754"/>
        <end position="779"/>
    </location>
</feature>
<dbReference type="InterPro" id="IPR003838">
    <property type="entry name" value="ABC3_permease_C"/>
</dbReference>
<evidence type="ECO:0000259" key="8">
    <source>
        <dbReference type="Pfam" id="PF12704"/>
    </source>
</evidence>
<feature type="domain" description="ABC3 transporter permease C-terminal" evidence="7">
    <location>
        <begin position="671"/>
        <end position="783"/>
    </location>
</feature>
<keyword evidence="3 6" id="KW-0812">Transmembrane</keyword>
<evidence type="ECO:0000256" key="4">
    <source>
        <dbReference type="ARBA" id="ARBA00022989"/>
    </source>
</evidence>
<feature type="transmembrane region" description="Helical" evidence="6">
    <location>
        <begin position="420"/>
        <end position="443"/>
    </location>
</feature>
<sequence length="790" mass="86933">MLRHSFLLAFRSFLRFKSTFFINLIGLSAGLACAILIYLWVNDELHVDGFHAKGERLYRIMTNAPSPQGINTTEGTGGGLGETLAKEMPEVEFATVTTPAAWFQKFTVSTPGYDVSARGQFAGKDFFNVFSFHLLQGREDQVLADKNSVVISEALAKSLFDTPTAALGKTIEWKWLNLKRTCTVTGVFEGTPANSTQQFDFVVSFEVWKEIVPPAADVRGGPFLTFVVLKEGASTTVFQNKLSAFLKQKDNAANATLLATRYADNYLYGTYAEGKSTGGRIAYVKLFSLIAVLIVVMTCINFMNLSTAKASRRIKEVGIKKVVGAQRKTLVLQYLGEATGMAFLSLVVAVAVVQLLLPAFNSITGKQLALMASPALIASLLGMVLVTGIVAGSYPALYLSGLHPALVLKGKFTSSFAELWTRKGLVAFQFALSVTFIVSMMVISNQIDFIQNTRLGYEHDNVLYFEMEGAVAEHPEAFLAEMRNIAGVVHASSIQQNIQLETFFPAPGLRWEGKNTDDQLRFGQLPVNHDLIETLGITMAEGRSFSPDHPSDTAAIIFNKTAIQQMGLKDPVGKTVEVWGKPMTIVGVTEDFHFQSFREPVKPFFFRLSPSETMLVMLRLQGDNLPGTLARIEQAYKTLNPGFTWEYTFLNDSFQRLYVAEKNVSALSRYFAGLAILISCLGLFGLAAFTAERRRKEIGIRKVLGSSTRSIVLLLSADFTKIVLVSIVVALPLSYVVLQQWLQQYAYRIALSPWYFVAAGVVTFVLAMLVVGTQTLGAANLNPVKNLRSE</sequence>